<reference evidence="4 5" key="1">
    <citation type="submission" date="2019-05" db="EMBL/GenBank/DDBJ databases">
        <title>We sequenced the genome of Paenibacillus hemerocallicola KCTC 33185 for further insight into its adaptation and study the phylogeny of Paenibacillus.</title>
        <authorList>
            <person name="Narsing Rao M.P."/>
        </authorList>
    </citation>
    <scope>NUCLEOTIDE SEQUENCE [LARGE SCALE GENOMIC DNA]</scope>
    <source>
        <strain evidence="4 5">KCTC 33185</strain>
    </source>
</reference>
<protein>
    <submittedName>
        <fullName evidence="4">MTH1187 family thiamine-binding protein</fullName>
    </submittedName>
</protein>
<dbReference type="Pfam" id="PF01910">
    <property type="entry name" value="Thiamine_BP"/>
    <property type="match status" value="1"/>
</dbReference>
<dbReference type="GO" id="GO:0005829">
    <property type="term" value="C:cytosol"/>
    <property type="evidence" value="ECO:0007669"/>
    <property type="project" value="TreeGrafter"/>
</dbReference>
<evidence type="ECO:0000259" key="3">
    <source>
        <dbReference type="Pfam" id="PF01910"/>
    </source>
</evidence>
<gene>
    <name evidence="4" type="ORF">FE784_34740</name>
</gene>
<dbReference type="RefSeq" id="WP_139606844.1">
    <property type="nucleotide sequence ID" value="NZ_VDCQ01000077.1"/>
</dbReference>
<organism evidence="4 5">
    <name type="scientific">Paenibacillus hemerocallicola</name>
    <dbReference type="NCBI Taxonomy" id="1172614"/>
    <lineage>
        <taxon>Bacteria</taxon>
        <taxon>Bacillati</taxon>
        <taxon>Bacillota</taxon>
        <taxon>Bacilli</taxon>
        <taxon>Bacillales</taxon>
        <taxon>Paenibacillaceae</taxon>
        <taxon>Paenibacillus</taxon>
    </lineage>
</organism>
<sequence length="104" mass="11553">MAIIEVTVIPVGTQTTSLSGYVANMQSLLEQAGVPIQYQMTPMSTIIEGELSDLLDIVRKLHESPFDQGADRVCTTIKIDDRRDRPSSMEQKMKSVADRLQSAR</sequence>
<evidence type="ECO:0000256" key="2">
    <source>
        <dbReference type="SAM" id="MobiDB-lite"/>
    </source>
</evidence>
<accession>A0A5C4SXU8</accession>
<dbReference type="Proteomes" id="UP000307943">
    <property type="component" value="Unassembled WGS sequence"/>
</dbReference>
<dbReference type="InterPro" id="IPR002767">
    <property type="entry name" value="Thiamine_BP"/>
</dbReference>
<feature type="domain" description="Thiamine-binding protein" evidence="3">
    <location>
        <begin position="5"/>
        <end position="96"/>
    </location>
</feature>
<evidence type="ECO:0000313" key="4">
    <source>
        <dbReference type="EMBL" id="TNJ61031.1"/>
    </source>
</evidence>
<dbReference type="EMBL" id="VDCQ01000077">
    <property type="protein sequence ID" value="TNJ61031.1"/>
    <property type="molecule type" value="Genomic_DNA"/>
</dbReference>
<dbReference type="Gene3D" id="3.30.70.930">
    <property type="match status" value="1"/>
</dbReference>
<evidence type="ECO:0000256" key="1">
    <source>
        <dbReference type="ARBA" id="ARBA00010272"/>
    </source>
</evidence>
<proteinExistence type="inferred from homology"/>
<dbReference type="PANTHER" id="PTHR33777:SF1">
    <property type="entry name" value="UPF0045 PROTEIN ECM15"/>
    <property type="match status" value="1"/>
</dbReference>
<keyword evidence="5" id="KW-1185">Reference proteome</keyword>
<dbReference type="InterPro" id="IPR051614">
    <property type="entry name" value="UPF0045_domain"/>
</dbReference>
<dbReference type="InterPro" id="IPR029756">
    <property type="entry name" value="MTH1187/YkoF-like"/>
</dbReference>
<dbReference type="OrthoDB" id="2147383at2"/>
<comment type="caution">
    <text evidence="4">The sequence shown here is derived from an EMBL/GenBank/DDBJ whole genome shotgun (WGS) entry which is preliminary data.</text>
</comment>
<evidence type="ECO:0000313" key="5">
    <source>
        <dbReference type="Proteomes" id="UP000307943"/>
    </source>
</evidence>
<dbReference type="PANTHER" id="PTHR33777">
    <property type="entry name" value="UPF0045 PROTEIN ECM15"/>
    <property type="match status" value="1"/>
</dbReference>
<feature type="compositionally biased region" description="Basic and acidic residues" evidence="2">
    <location>
        <begin position="79"/>
        <end position="97"/>
    </location>
</feature>
<comment type="similarity">
    <text evidence="1">Belongs to the UPF0045 family.</text>
</comment>
<dbReference type="AlphaFoldDB" id="A0A5C4SXU8"/>
<feature type="region of interest" description="Disordered" evidence="2">
    <location>
        <begin position="79"/>
        <end position="104"/>
    </location>
</feature>
<dbReference type="NCBIfam" id="TIGR00106">
    <property type="entry name" value="MTH1187 family thiamine-binding protein"/>
    <property type="match status" value="1"/>
</dbReference>
<name>A0A5C4SXU8_9BACL</name>
<dbReference type="SUPFAM" id="SSF89957">
    <property type="entry name" value="MTH1187/YkoF-like"/>
    <property type="match status" value="1"/>
</dbReference>